<evidence type="ECO:0000259" key="3">
    <source>
        <dbReference type="Pfam" id="PF21787"/>
    </source>
</evidence>
<feature type="compositionally biased region" description="Polar residues" evidence="2">
    <location>
        <begin position="109"/>
        <end position="120"/>
    </location>
</feature>
<gene>
    <name evidence="5" type="ORF">KUF71_025635</name>
</gene>
<accession>A0AAE1H816</accession>
<protein>
    <submittedName>
        <fullName evidence="5">Transposable element P transposase</fullName>
    </submittedName>
</protein>
<dbReference type="Proteomes" id="UP001219518">
    <property type="component" value="Unassembled WGS sequence"/>
</dbReference>
<feature type="compositionally biased region" description="Low complexity" evidence="2">
    <location>
        <begin position="43"/>
        <end position="67"/>
    </location>
</feature>
<dbReference type="Pfam" id="PF21788">
    <property type="entry name" value="TNP-like_GBD"/>
    <property type="match status" value="1"/>
</dbReference>
<dbReference type="EMBL" id="JAHWGI010000528">
    <property type="protein sequence ID" value="KAK3916451.1"/>
    <property type="molecule type" value="Genomic_DNA"/>
</dbReference>
<keyword evidence="1" id="KW-0175">Coiled coil</keyword>
<dbReference type="AlphaFoldDB" id="A0AAE1H816"/>
<feature type="compositionally biased region" description="Basic and acidic residues" evidence="2">
    <location>
        <begin position="30"/>
        <end position="40"/>
    </location>
</feature>
<reference evidence="5" key="2">
    <citation type="journal article" date="2023" name="BMC Genomics">
        <title>Pest status, molecular evolution, and epigenetic factors derived from the genome assembly of Frankliniella fusca, a thysanopteran phytovirus vector.</title>
        <authorList>
            <person name="Catto M.A."/>
            <person name="Labadie P.E."/>
            <person name="Jacobson A.L."/>
            <person name="Kennedy G.G."/>
            <person name="Srinivasan R."/>
            <person name="Hunt B.G."/>
        </authorList>
    </citation>
    <scope>NUCLEOTIDE SEQUENCE</scope>
    <source>
        <strain evidence="5">PL_HMW_Pooled</strain>
    </source>
</reference>
<dbReference type="InterPro" id="IPR048366">
    <property type="entry name" value="TNP-like_GBD"/>
</dbReference>
<feature type="domain" description="Transposable element P transposase-like RNase H" evidence="3">
    <location>
        <begin position="457"/>
        <end position="602"/>
    </location>
</feature>
<evidence type="ECO:0000313" key="5">
    <source>
        <dbReference type="EMBL" id="KAK3916451.1"/>
    </source>
</evidence>
<dbReference type="InterPro" id="IPR048365">
    <property type="entry name" value="TNP-like_RNaseH_N"/>
</dbReference>
<proteinExistence type="predicted"/>
<feature type="domain" description="Transposable element P transposase-like GTP-binding insertion" evidence="4">
    <location>
        <begin position="636"/>
        <end position="749"/>
    </location>
</feature>
<feature type="compositionally biased region" description="Basic residues" evidence="2">
    <location>
        <begin position="16"/>
        <end position="29"/>
    </location>
</feature>
<feature type="coiled-coil region" evidence="1">
    <location>
        <begin position="337"/>
        <end position="364"/>
    </location>
</feature>
<sequence>MPPLPPCNCIVTMARKAKAKHFKPKKRVREPRPNRGKKDATQPLTVDVSVSPSPSTSTSSLLSPSSTLVCTSGDESVLSQTISSTSETQRSGHIIPSDQDISDDIESDCTSSYVSESVSTADERSETPVSASATTEDVTLTEEEATDLIMELKTKVDLFLPCNWICVAEKRTVHLLLLSRNIEKSIQRRIGYRSDGELTVSVHGKAVDSDRFLKNLAKPGALCRNTVDSWVDFLVSLLNEVRGLEICSGIDFEDCVEAWDGFPNSYIDKNFFKESRYINTLRMNNCKLLVEPKCWRCVECSRAAPRVKRKMVSLKEDEFDIRTANIYLSTQQKLNKLKKQTQALNACKKKIERLQEKVQNLIEKEGVYVEDEMSNLMHSALKSSNLSPFQELFIQQQFKAASCKSARGMRWHPQMIRFALSIFLQSPSTYNILVDSKMMRLPHSRTLFDYSHCFEAEEGICNPVLESIHKHICEKAELKHKWHVLMCDEMHISKNIVYNRSTGELVGYTKITEVEKCLNEFQSYLDNTEVPEPDRASKMLSFMVKGVCNGVKEVVASYSVNRLSKEKLYSVTWNVIAYCERTGIQIIAFTSDGNASNRAFFKMNTPISPTKNGVVYDTINKAAPSRPLYFISDLPHLVKTIRNNFFNSRIKKGSKRCLTKNGEKILWSTIIRLFKAKKDKTLRKAYKLSAANVYLDSYSVMKVKYAFQVLSNTVSCDLQAQGWEKVSETVKFIKKVNDFADCLNGAHSLSGTRSANPLLNPYTDPNDSTNIMSNSTFQLSFDPESIGRCYEKTAHLMEVDVCFTNFMSSGLVSIDINLDYIKVETEENKWADQGTIVEEEHIAEDNTSCHQNEERNVDFTKVVKIEKGQAVQDVDVEEGEEEVTIGSTSNKKMQGQQMMLMRHPSEDFAVISDLYSLFEDYKTMACSSRSLICRQPPVYQALVKCVLCGDQFLGKADRLLKLCNHFESMHPSNAKELILGAIQKYDMSITHMRKALEFDKWFGTVNYKHVTRFLYKSRYNKSHSI</sequence>
<dbReference type="Pfam" id="PF21787">
    <property type="entry name" value="TNP-like_RNaseH_N"/>
    <property type="match status" value="1"/>
</dbReference>
<feature type="region of interest" description="Disordered" evidence="2">
    <location>
        <begin position="16"/>
        <end position="67"/>
    </location>
</feature>
<feature type="compositionally biased region" description="Polar residues" evidence="2">
    <location>
        <begin position="79"/>
        <end position="91"/>
    </location>
</feature>
<evidence type="ECO:0000256" key="2">
    <source>
        <dbReference type="SAM" id="MobiDB-lite"/>
    </source>
</evidence>
<keyword evidence="6" id="KW-1185">Reference proteome</keyword>
<organism evidence="5 6">
    <name type="scientific">Frankliniella fusca</name>
    <dbReference type="NCBI Taxonomy" id="407009"/>
    <lineage>
        <taxon>Eukaryota</taxon>
        <taxon>Metazoa</taxon>
        <taxon>Ecdysozoa</taxon>
        <taxon>Arthropoda</taxon>
        <taxon>Hexapoda</taxon>
        <taxon>Insecta</taxon>
        <taxon>Pterygota</taxon>
        <taxon>Neoptera</taxon>
        <taxon>Paraneoptera</taxon>
        <taxon>Thysanoptera</taxon>
        <taxon>Terebrantia</taxon>
        <taxon>Thripoidea</taxon>
        <taxon>Thripidae</taxon>
        <taxon>Frankliniella</taxon>
    </lineage>
</organism>
<reference evidence="5" key="1">
    <citation type="submission" date="2021-07" db="EMBL/GenBank/DDBJ databases">
        <authorList>
            <person name="Catto M.A."/>
            <person name="Jacobson A."/>
            <person name="Kennedy G."/>
            <person name="Labadie P."/>
            <person name="Hunt B.G."/>
            <person name="Srinivasan R."/>
        </authorList>
    </citation>
    <scope>NUCLEOTIDE SEQUENCE</scope>
    <source>
        <strain evidence="5">PL_HMW_Pooled</strain>
        <tissue evidence="5">Head</tissue>
    </source>
</reference>
<feature type="region of interest" description="Disordered" evidence="2">
    <location>
        <begin position="79"/>
        <end position="138"/>
    </location>
</feature>
<feature type="compositionally biased region" description="Polar residues" evidence="2">
    <location>
        <begin position="127"/>
        <end position="138"/>
    </location>
</feature>
<evidence type="ECO:0000256" key="1">
    <source>
        <dbReference type="SAM" id="Coils"/>
    </source>
</evidence>
<comment type="caution">
    <text evidence="5">The sequence shown here is derived from an EMBL/GenBank/DDBJ whole genome shotgun (WGS) entry which is preliminary data.</text>
</comment>
<evidence type="ECO:0000313" key="6">
    <source>
        <dbReference type="Proteomes" id="UP001219518"/>
    </source>
</evidence>
<evidence type="ECO:0000259" key="4">
    <source>
        <dbReference type="Pfam" id="PF21788"/>
    </source>
</evidence>
<name>A0AAE1H816_9NEOP</name>